<feature type="transmembrane region" description="Helical" evidence="2">
    <location>
        <begin position="36"/>
        <end position="55"/>
    </location>
</feature>
<reference evidence="4" key="1">
    <citation type="journal article" date="2019" name="Int. J. Syst. Evol. Microbiol.">
        <title>The Global Catalogue of Microorganisms (GCM) 10K type strain sequencing project: providing services to taxonomists for standard genome sequencing and annotation.</title>
        <authorList>
            <consortium name="The Broad Institute Genomics Platform"/>
            <consortium name="The Broad Institute Genome Sequencing Center for Infectious Disease"/>
            <person name="Wu L."/>
            <person name="Ma J."/>
        </authorList>
    </citation>
    <scope>NUCLEOTIDE SEQUENCE [LARGE SCALE GENOMIC DNA]</scope>
    <source>
        <strain evidence="4">JCM 14559</strain>
    </source>
</reference>
<proteinExistence type="predicted"/>
<evidence type="ECO:0000313" key="4">
    <source>
        <dbReference type="Proteomes" id="UP001500897"/>
    </source>
</evidence>
<name>A0ABP5JL96_9ACTN</name>
<sequence length="371" mass="38431">MTPDQYSAPVPPVPAVPPVPPGPPPHRPARRNRRRWVWLGVVLLVVGAPTGWYFGGGYDRWQDGRSLHGLCGGTVDTTEVRELLDGAGRLSGYEIPSGGGLANCVLTAPDRSGSLSVTVDWGGSGAYGAMFRLRRTHAVRSEGVPVVPVGAGWAGVLSAGDDDRADLVLALSCTGKEADRQLIVSLTADPTKDRDGPKDDFASGGQRARLGRIGARFAQRANDIWGCGARLGGRIEQVPGRADIATVRSGKADGTCAGVAGPVRESPADGVAPIEDCAVLTPDGSGTVGLRLSAYYPPFTDQAREGIGLERGSTGPGTDGSFSWATAKCPGGTVVYLGNRLGPVDAPARDALAAFARHSAERHGCSAPELP</sequence>
<organism evidence="3 4">
    <name type="scientific">Kitasatospora saccharophila</name>
    <dbReference type="NCBI Taxonomy" id="407973"/>
    <lineage>
        <taxon>Bacteria</taxon>
        <taxon>Bacillati</taxon>
        <taxon>Actinomycetota</taxon>
        <taxon>Actinomycetes</taxon>
        <taxon>Kitasatosporales</taxon>
        <taxon>Streptomycetaceae</taxon>
        <taxon>Kitasatospora</taxon>
    </lineage>
</organism>
<keyword evidence="4" id="KW-1185">Reference proteome</keyword>
<dbReference type="EMBL" id="BAAANS010000068">
    <property type="protein sequence ID" value="GAA2119571.1"/>
    <property type="molecule type" value="Genomic_DNA"/>
</dbReference>
<keyword evidence="2" id="KW-0812">Transmembrane</keyword>
<comment type="caution">
    <text evidence="3">The sequence shown here is derived from an EMBL/GenBank/DDBJ whole genome shotgun (WGS) entry which is preliminary data.</text>
</comment>
<accession>A0ABP5JL96</accession>
<feature type="region of interest" description="Disordered" evidence="1">
    <location>
        <begin position="1"/>
        <end position="30"/>
    </location>
</feature>
<evidence type="ECO:0008006" key="5">
    <source>
        <dbReference type="Google" id="ProtNLM"/>
    </source>
</evidence>
<keyword evidence="2" id="KW-0472">Membrane</keyword>
<evidence type="ECO:0000313" key="3">
    <source>
        <dbReference type="EMBL" id="GAA2119571.1"/>
    </source>
</evidence>
<keyword evidence="2" id="KW-1133">Transmembrane helix</keyword>
<dbReference type="Proteomes" id="UP001500897">
    <property type="component" value="Unassembled WGS sequence"/>
</dbReference>
<protein>
    <recommendedName>
        <fullName evidence="5">LigA protein</fullName>
    </recommendedName>
</protein>
<feature type="compositionally biased region" description="Pro residues" evidence="1">
    <location>
        <begin position="9"/>
        <end position="26"/>
    </location>
</feature>
<gene>
    <name evidence="3" type="ORF">GCM10009759_67740</name>
</gene>
<evidence type="ECO:0000256" key="2">
    <source>
        <dbReference type="SAM" id="Phobius"/>
    </source>
</evidence>
<evidence type="ECO:0000256" key="1">
    <source>
        <dbReference type="SAM" id="MobiDB-lite"/>
    </source>
</evidence>